<dbReference type="InterPro" id="IPR001387">
    <property type="entry name" value="Cro/C1-type_HTH"/>
</dbReference>
<dbReference type="InterPro" id="IPR010982">
    <property type="entry name" value="Lambda_DNA-bd_dom_sf"/>
</dbReference>
<dbReference type="GO" id="GO:0003677">
    <property type="term" value="F:DNA binding"/>
    <property type="evidence" value="ECO:0007669"/>
    <property type="project" value="InterPro"/>
</dbReference>
<dbReference type="CDD" id="cd00093">
    <property type="entry name" value="HTH_XRE"/>
    <property type="match status" value="1"/>
</dbReference>
<dbReference type="SUPFAM" id="SSF47413">
    <property type="entry name" value="lambda repressor-like DNA-binding domains"/>
    <property type="match status" value="1"/>
</dbReference>
<organism evidence="2 3">
    <name type="scientific">Cryptosporangium phraense</name>
    <dbReference type="NCBI Taxonomy" id="2593070"/>
    <lineage>
        <taxon>Bacteria</taxon>
        <taxon>Bacillati</taxon>
        <taxon>Actinomycetota</taxon>
        <taxon>Actinomycetes</taxon>
        <taxon>Cryptosporangiales</taxon>
        <taxon>Cryptosporangiaceae</taxon>
        <taxon>Cryptosporangium</taxon>
    </lineage>
</organism>
<dbReference type="PROSITE" id="PS50943">
    <property type="entry name" value="HTH_CROC1"/>
    <property type="match status" value="1"/>
</dbReference>
<dbReference type="AlphaFoldDB" id="A0A545AW87"/>
<dbReference type="Gene3D" id="1.10.260.40">
    <property type="entry name" value="lambda repressor-like DNA-binding domains"/>
    <property type="match status" value="1"/>
</dbReference>
<comment type="caution">
    <text evidence="2">The sequence shown here is derived from an EMBL/GenBank/DDBJ whole genome shotgun (WGS) entry which is preliminary data.</text>
</comment>
<dbReference type="Proteomes" id="UP000317982">
    <property type="component" value="Unassembled WGS sequence"/>
</dbReference>
<proteinExistence type="predicted"/>
<evidence type="ECO:0000259" key="1">
    <source>
        <dbReference type="PROSITE" id="PS50943"/>
    </source>
</evidence>
<dbReference type="Pfam" id="PF17765">
    <property type="entry name" value="MLTR_LBD"/>
    <property type="match status" value="1"/>
</dbReference>
<gene>
    <name evidence="2" type="ORF">FL583_07630</name>
</gene>
<dbReference type="Pfam" id="PF13560">
    <property type="entry name" value="HTH_31"/>
    <property type="match status" value="1"/>
</dbReference>
<accession>A0A545AW87</accession>
<evidence type="ECO:0000313" key="2">
    <source>
        <dbReference type="EMBL" id="TQS45592.1"/>
    </source>
</evidence>
<reference evidence="2 3" key="1">
    <citation type="submission" date="2019-07" db="EMBL/GenBank/DDBJ databases">
        <title>Cryptosporangium phraense sp. nov., isolated from plant litter.</title>
        <authorList>
            <person name="Suriyachadkun C."/>
        </authorList>
    </citation>
    <scope>NUCLEOTIDE SEQUENCE [LARGE SCALE GENOMIC DNA]</scope>
    <source>
        <strain evidence="2 3">A-T 5661</strain>
    </source>
</reference>
<dbReference type="PANTHER" id="PTHR35010">
    <property type="entry name" value="BLL4672 PROTEIN-RELATED"/>
    <property type="match status" value="1"/>
</dbReference>
<protein>
    <submittedName>
        <fullName evidence="2">Helix-turn-helix domain-containing protein</fullName>
    </submittedName>
</protein>
<evidence type="ECO:0000313" key="3">
    <source>
        <dbReference type="Proteomes" id="UP000317982"/>
    </source>
</evidence>
<dbReference type="InterPro" id="IPR041413">
    <property type="entry name" value="MLTR_LBD"/>
</dbReference>
<dbReference type="PANTHER" id="PTHR35010:SF2">
    <property type="entry name" value="BLL4672 PROTEIN"/>
    <property type="match status" value="1"/>
</dbReference>
<dbReference type="SMART" id="SM00530">
    <property type="entry name" value="HTH_XRE"/>
    <property type="match status" value="1"/>
</dbReference>
<dbReference type="InParanoid" id="A0A545AW87"/>
<dbReference type="Gene3D" id="3.30.450.180">
    <property type="match status" value="1"/>
</dbReference>
<dbReference type="RefSeq" id="WP_142703765.1">
    <property type="nucleotide sequence ID" value="NZ_VIRS01000004.1"/>
</dbReference>
<dbReference type="EMBL" id="VIRS01000004">
    <property type="protein sequence ID" value="TQS45592.1"/>
    <property type="molecule type" value="Genomic_DNA"/>
</dbReference>
<dbReference type="OrthoDB" id="3542608at2"/>
<feature type="domain" description="HTH cro/C1-type" evidence="1">
    <location>
        <begin position="35"/>
        <end position="82"/>
    </location>
</feature>
<name>A0A545AW87_9ACTN</name>
<keyword evidence="3" id="KW-1185">Reference proteome</keyword>
<sequence>MTDRAQLAEFLRARREALQPEDVGLPRGSRRRTGGLRREEVAALCGMSTDYYTRIEQQRGPNPSEQMLAAIARGLHLSLDERDYLFQLAGHTAPQRAFRSDHINPGIMRILDRLDDTPALVLTRLGETLRQTRLATALLGDQLKFTGMARSTVYRWYTDPRSRLIYPEEDHPMHGRAFTAKLRDAYRLEGPGSRSAALVETLLKTSPEFAAIWAEHDITAGYPEFKRISHPELGILEVQCQTLLDPDQSQTLLVFTAAPGTESHEKLQLLSVIGDRVDV</sequence>